<keyword evidence="5 9" id="KW-0547">Nucleotide-binding</keyword>
<dbReference type="InterPro" id="IPR004662">
    <property type="entry name" value="AcgluKinase_fam"/>
</dbReference>
<evidence type="ECO:0000256" key="5">
    <source>
        <dbReference type="ARBA" id="ARBA00022741"/>
    </source>
</evidence>
<feature type="binding site" evidence="9">
    <location>
        <position position="156"/>
    </location>
    <ligand>
        <name>substrate</name>
    </ligand>
</feature>
<reference evidence="12" key="1">
    <citation type="journal article" date="2019" name="Int. J. Syst. Evol. Microbiol.">
        <title>The Global Catalogue of Microorganisms (GCM) 10K type strain sequencing project: providing services to taxonomists for standard genome sequencing and annotation.</title>
        <authorList>
            <consortium name="The Broad Institute Genomics Platform"/>
            <consortium name="The Broad Institute Genome Sequencing Center for Infectious Disease"/>
            <person name="Wu L."/>
            <person name="Ma J."/>
        </authorList>
    </citation>
    <scope>NUCLEOTIDE SEQUENCE [LARGE SCALE GENOMIC DNA]</scope>
    <source>
        <strain evidence="12">CECT 7956</strain>
    </source>
</reference>
<evidence type="ECO:0000256" key="4">
    <source>
        <dbReference type="ARBA" id="ARBA00022679"/>
    </source>
</evidence>
<evidence type="ECO:0000313" key="12">
    <source>
        <dbReference type="Proteomes" id="UP001595616"/>
    </source>
</evidence>
<evidence type="ECO:0000256" key="6">
    <source>
        <dbReference type="ARBA" id="ARBA00022777"/>
    </source>
</evidence>
<comment type="similarity">
    <text evidence="9">Belongs to the acetylglutamate kinase family. ArgB subfamily.</text>
</comment>
<comment type="pathway">
    <text evidence="1 9">Amino-acid biosynthesis; L-arginine biosynthesis; N(2)-acetyl-L-ornithine from L-glutamate: step 2/4.</text>
</comment>
<comment type="caution">
    <text evidence="11">The sequence shown here is derived from an EMBL/GenBank/DDBJ whole genome shotgun (WGS) entry which is preliminary data.</text>
</comment>
<dbReference type="Proteomes" id="UP001595616">
    <property type="component" value="Unassembled WGS sequence"/>
</dbReference>
<dbReference type="PIRSF" id="PIRSF000728">
    <property type="entry name" value="NAGK"/>
    <property type="match status" value="1"/>
</dbReference>
<evidence type="ECO:0000256" key="1">
    <source>
        <dbReference type="ARBA" id="ARBA00004828"/>
    </source>
</evidence>
<feature type="domain" description="Aspartate/glutamate/uridylate kinase" evidence="10">
    <location>
        <begin position="3"/>
        <end position="240"/>
    </location>
</feature>
<keyword evidence="2 9" id="KW-0055">Arginine biosynthesis</keyword>
<accession>A0ABV7YY43</accession>
<comment type="catalytic activity">
    <reaction evidence="8 9">
        <text>N-acetyl-L-glutamate + ATP = N-acetyl-L-glutamyl 5-phosphate + ADP</text>
        <dbReference type="Rhea" id="RHEA:14629"/>
        <dbReference type="ChEBI" id="CHEBI:30616"/>
        <dbReference type="ChEBI" id="CHEBI:44337"/>
        <dbReference type="ChEBI" id="CHEBI:57936"/>
        <dbReference type="ChEBI" id="CHEBI:456216"/>
        <dbReference type="EC" id="2.7.2.8"/>
    </reaction>
</comment>
<dbReference type="EMBL" id="JBHRYQ010000001">
    <property type="protein sequence ID" value="MFC3810868.1"/>
    <property type="molecule type" value="Genomic_DNA"/>
</dbReference>
<gene>
    <name evidence="9 11" type="primary">argB</name>
    <name evidence="11" type="ORF">ACFOOI_09410</name>
</gene>
<sequence>MQINVIKIGGNIIDHEEKLASFLRDFSKLQGPKILIHGGGKIATKLAEQLGIKTTMVEGRRITDEPMRDVVTMVYGGLVNKKIVAALQGNNCNAIGLTGADAQVIIAKKRPVKTIDYGFVGDIEKVNDTFILSLINQNITPIFAPLTFDPQGFMLNTNADTQASAVATALASHADVNLVYCFEKKGVLSNPEDDDSVISKLVPETYEKYKSEGVIYEGMIPKLDNAFAAVRAGVKNVIICQAEQLHEAIEQGQAGTYISLK</sequence>
<feature type="binding site" evidence="9">
    <location>
        <begin position="39"/>
        <end position="40"/>
    </location>
    <ligand>
        <name>substrate</name>
    </ligand>
</feature>
<evidence type="ECO:0000259" key="10">
    <source>
        <dbReference type="Pfam" id="PF00696"/>
    </source>
</evidence>
<evidence type="ECO:0000256" key="7">
    <source>
        <dbReference type="ARBA" id="ARBA00022840"/>
    </source>
</evidence>
<dbReference type="NCBIfam" id="TIGR00761">
    <property type="entry name" value="argB"/>
    <property type="match status" value="1"/>
</dbReference>
<keyword evidence="7 9" id="KW-0067">ATP-binding</keyword>
<evidence type="ECO:0000256" key="9">
    <source>
        <dbReference type="HAMAP-Rule" id="MF_00082"/>
    </source>
</evidence>
<dbReference type="InterPro" id="IPR001048">
    <property type="entry name" value="Asp/Glu/Uridylate_kinase"/>
</dbReference>
<name>A0ABV7YY43_9BACT</name>
<dbReference type="PANTHER" id="PTHR23342:SF0">
    <property type="entry name" value="N-ACETYLGLUTAMATE SYNTHASE, MITOCHONDRIAL"/>
    <property type="match status" value="1"/>
</dbReference>
<dbReference type="PANTHER" id="PTHR23342">
    <property type="entry name" value="N-ACETYLGLUTAMATE SYNTHASE"/>
    <property type="match status" value="1"/>
</dbReference>
<organism evidence="11 12">
    <name type="scientific">Lacihabitans lacunae</name>
    <dbReference type="NCBI Taxonomy" id="1028214"/>
    <lineage>
        <taxon>Bacteria</taxon>
        <taxon>Pseudomonadati</taxon>
        <taxon>Bacteroidota</taxon>
        <taxon>Cytophagia</taxon>
        <taxon>Cytophagales</taxon>
        <taxon>Leadbetterellaceae</taxon>
        <taxon>Lacihabitans</taxon>
    </lineage>
</organism>
<keyword evidence="12" id="KW-1185">Reference proteome</keyword>
<evidence type="ECO:0000313" key="11">
    <source>
        <dbReference type="EMBL" id="MFC3810868.1"/>
    </source>
</evidence>
<evidence type="ECO:0000256" key="2">
    <source>
        <dbReference type="ARBA" id="ARBA00022571"/>
    </source>
</evidence>
<dbReference type="EC" id="2.7.2.8" evidence="9"/>
<dbReference type="InterPro" id="IPR037528">
    <property type="entry name" value="ArgB"/>
</dbReference>
<feature type="site" description="Transition state stabilizer" evidence="9">
    <location>
        <position position="7"/>
    </location>
</feature>
<comment type="function">
    <text evidence="9">Catalyzes the ATP-dependent phosphorylation of N-acetyl-L-glutamate.</text>
</comment>
<keyword evidence="6 9" id="KW-0418">Kinase</keyword>
<dbReference type="RefSeq" id="WP_379837351.1">
    <property type="nucleotide sequence ID" value="NZ_JBHRYQ010000001.1"/>
</dbReference>
<dbReference type="SUPFAM" id="SSF53633">
    <property type="entry name" value="Carbamate kinase-like"/>
    <property type="match status" value="1"/>
</dbReference>
<dbReference type="CDD" id="cd04238">
    <property type="entry name" value="AAK_NAGK-like"/>
    <property type="match status" value="1"/>
</dbReference>
<dbReference type="GO" id="GO:0003991">
    <property type="term" value="F:acetylglutamate kinase activity"/>
    <property type="evidence" value="ECO:0007669"/>
    <property type="project" value="UniProtKB-EC"/>
</dbReference>
<comment type="subcellular location">
    <subcellularLocation>
        <location evidence="9">Cytoplasm</location>
    </subcellularLocation>
</comment>
<keyword evidence="9" id="KW-0963">Cytoplasm</keyword>
<feature type="site" description="Transition state stabilizer" evidence="9">
    <location>
        <position position="222"/>
    </location>
</feature>
<dbReference type="HAMAP" id="MF_00082">
    <property type="entry name" value="ArgB"/>
    <property type="match status" value="1"/>
</dbReference>
<feature type="binding site" evidence="9">
    <location>
        <position position="61"/>
    </location>
    <ligand>
        <name>substrate</name>
    </ligand>
</feature>
<keyword evidence="3 9" id="KW-0028">Amino-acid biosynthesis</keyword>
<evidence type="ECO:0000256" key="3">
    <source>
        <dbReference type="ARBA" id="ARBA00022605"/>
    </source>
</evidence>
<proteinExistence type="inferred from homology"/>
<keyword evidence="4 9" id="KW-0808">Transferase</keyword>
<protein>
    <recommendedName>
        <fullName evidence="9">Acetylglutamate kinase</fullName>
        <ecNumber evidence="9">2.7.2.8</ecNumber>
    </recommendedName>
    <alternativeName>
        <fullName evidence="9">N-acetyl-L-glutamate 5-phosphotransferase</fullName>
    </alternativeName>
    <alternativeName>
        <fullName evidence="9">NAG kinase</fullName>
        <shortName evidence="9">NAGK</shortName>
    </alternativeName>
</protein>
<dbReference type="Pfam" id="PF00696">
    <property type="entry name" value="AA_kinase"/>
    <property type="match status" value="1"/>
</dbReference>
<dbReference type="InterPro" id="IPR036393">
    <property type="entry name" value="AceGlu_kinase-like_sf"/>
</dbReference>
<dbReference type="Gene3D" id="3.40.1160.10">
    <property type="entry name" value="Acetylglutamate kinase-like"/>
    <property type="match status" value="1"/>
</dbReference>
<evidence type="ECO:0000256" key="8">
    <source>
        <dbReference type="ARBA" id="ARBA00048141"/>
    </source>
</evidence>